<dbReference type="GO" id="GO:0016787">
    <property type="term" value="F:hydrolase activity"/>
    <property type="evidence" value="ECO:0007669"/>
    <property type="project" value="UniProtKB-KW"/>
</dbReference>
<keyword evidence="1" id="KW-0378">Hydrolase</keyword>
<dbReference type="Pfam" id="PF00756">
    <property type="entry name" value="Esterase"/>
    <property type="match status" value="1"/>
</dbReference>
<dbReference type="InterPro" id="IPR029058">
    <property type="entry name" value="AB_hydrolase_fold"/>
</dbReference>
<organism evidence="1 2">
    <name type="scientific">Defluviicoccus vanus</name>
    <dbReference type="NCBI Taxonomy" id="111831"/>
    <lineage>
        <taxon>Bacteria</taxon>
        <taxon>Pseudomonadati</taxon>
        <taxon>Pseudomonadota</taxon>
        <taxon>Alphaproteobacteria</taxon>
        <taxon>Rhodospirillales</taxon>
        <taxon>Rhodospirillaceae</taxon>
        <taxon>Defluviicoccus</taxon>
    </lineage>
</organism>
<dbReference type="SUPFAM" id="SSF53474">
    <property type="entry name" value="alpha/beta-Hydrolases"/>
    <property type="match status" value="1"/>
</dbReference>
<dbReference type="PANTHER" id="PTHR48098:SF6">
    <property type="entry name" value="FERRI-BACILLIBACTIN ESTERASE BESA"/>
    <property type="match status" value="1"/>
</dbReference>
<dbReference type="InterPro" id="IPR050583">
    <property type="entry name" value="Mycobacterial_A85_antigen"/>
</dbReference>
<dbReference type="AlphaFoldDB" id="A0A7H1MZ18"/>
<name>A0A7H1MZ18_9PROT</name>
<keyword evidence="2" id="KW-1185">Reference proteome</keyword>
<evidence type="ECO:0000313" key="2">
    <source>
        <dbReference type="Proteomes" id="UP000516369"/>
    </source>
</evidence>
<accession>A0A7H1MZ18</accession>
<sequence length="289" mass="31890">MIQDHGFRAGVLHIFEPLAVAGDGEQSHIVHVLVPRDYTPASRNYRVVYMNDGNTAFFPGGPANLTWNMATTLAGLYDQAAIEPVIVVAIFPIARNRDYTHVAWGGPECCGVEAYTRILADQIKPFIDANYATKPEPQSTLMLGSSHGGLCAFYVGSRRPDRFGVVAALSSSFWVGLDLRTTTSLAVPSPEKTLAASALLAMARPTLADRARRPRLLLEWGLVRTGGPHNSEIEARATVRGREMEALLVDEFGYRLDRDLVTIEDPEGEHNEITWERHSPRVLKFFFAA</sequence>
<reference evidence="1 2" key="1">
    <citation type="submission" date="2020-05" db="EMBL/GenBank/DDBJ databases">
        <title>Complete closed genome sequence of Defluviicoccus vanus.</title>
        <authorList>
            <person name="Bessarab I."/>
            <person name="Arumugam K."/>
            <person name="Maszenan A.M."/>
            <person name="Seviour R.J."/>
            <person name="Williams R.B."/>
        </authorList>
    </citation>
    <scope>NUCLEOTIDE SEQUENCE [LARGE SCALE GENOMIC DNA]</scope>
    <source>
        <strain evidence="1 2">Ben 114</strain>
    </source>
</reference>
<evidence type="ECO:0000313" key="1">
    <source>
        <dbReference type="EMBL" id="QNT68704.1"/>
    </source>
</evidence>
<dbReference type="EMBL" id="CP053923">
    <property type="protein sequence ID" value="QNT68704.1"/>
    <property type="molecule type" value="Genomic_DNA"/>
</dbReference>
<gene>
    <name evidence="1" type="ORF">HQ394_04145</name>
</gene>
<dbReference type="PANTHER" id="PTHR48098">
    <property type="entry name" value="ENTEROCHELIN ESTERASE-RELATED"/>
    <property type="match status" value="1"/>
</dbReference>
<dbReference type="InterPro" id="IPR000801">
    <property type="entry name" value="Esterase-like"/>
</dbReference>
<dbReference type="KEGG" id="dvn:HQ394_04145"/>
<protein>
    <submittedName>
        <fullName evidence="1">Alpha/beta hydrolase</fullName>
    </submittedName>
</protein>
<dbReference type="Gene3D" id="3.40.50.1820">
    <property type="entry name" value="alpha/beta hydrolase"/>
    <property type="match status" value="1"/>
</dbReference>
<dbReference type="Proteomes" id="UP000516369">
    <property type="component" value="Chromosome"/>
</dbReference>
<dbReference type="RefSeq" id="WP_190262140.1">
    <property type="nucleotide sequence ID" value="NZ_CP053923.1"/>
</dbReference>
<proteinExistence type="predicted"/>